<comment type="similarity">
    <text evidence="2">Belongs to the class-I pyridoxal-phosphate-dependent aminotransferase family.</text>
</comment>
<dbReference type="PANTHER" id="PTHR46383:SF1">
    <property type="entry name" value="ASPARTATE AMINOTRANSFERASE"/>
    <property type="match status" value="1"/>
</dbReference>
<evidence type="ECO:0000313" key="7">
    <source>
        <dbReference type="EMBL" id="BCJ94152.1"/>
    </source>
</evidence>
<dbReference type="GO" id="GO:0030170">
    <property type="term" value="F:pyridoxal phosphate binding"/>
    <property type="evidence" value="ECO:0007669"/>
    <property type="project" value="InterPro"/>
</dbReference>
<evidence type="ECO:0000259" key="6">
    <source>
        <dbReference type="Pfam" id="PF00155"/>
    </source>
</evidence>
<sequence length="393" mass="45270">MDIRSKINFKENQFLMFVLDDIANYMEYEEGKKVIRLTLGKSELPLHKDIRQAMYDSMEDFKKSSLVYPGGLPELKKELSKHYKEYYAVDINEKNFIISPGTSAAFRNLFAVLSAPGDEVLIPRPYYSLYHFSALLSGASIKYYTIDTNTRKLDMESFKKNFTDKTKIVVINTPGNPLGNVLSDEELYEMDRFVDGRAVIINDEIYSNVYFDERNKSVMNLKDTKSVFITTNAFSKAYRMYSRRVGYCIVPDELIEPLTVIQHHTLLTVDPIVQFGAIAALDNQKEVEELVSSYKERRDYTMKVLSGNQYMRPIYSEGGFYITLDCKEYMEKYNYKTSLDLAVKILEEKSVAVVPGSDFGLPHTLRLSFSSLNYNEGIDLLKEFFDSGVMYGE</sequence>
<dbReference type="PANTHER" id="PTHR46383">
    <property type="entry name" value="ASPARTATE AMINOTRANSFERASE"/>
    <property type="match status" value="1"/>
</dbReference>
<dbReference type="InterPro" id="IPR004839">
    <property type="entry name" value="Aminotransferase_I/II_large"/>
</dbReference>
<evidence type="ECO:0000313" key="8">
    <source>
        <dbReference type="Proteomes" id="UP000515561"/>
    </source>
</evidence>
<reference evidence="7 8" key="1">
    <citation type="journal article" date="2016" name="Int. J. Syst. Evol. Microbiol.">
        <title>Descriptions of Anaerotaenia torta gen. nov., sp. nov. and Anaerocolumna cellulosilytica gen. nov., sp. nov. isolated from a methanogenic reactor of cattle waste.</title>
        <authorList>
            <person name="Uek A."/>
            <person name="Ohtaki Y."/>
            <person name="Kaku N."/>
            <person name="Ueki K."/>
        </authorList>
    </citation>
    <scope>NUCLEOTIDE SEQUENCE [LARGE SCALE GENOMIC DNA]</scope>
    <source>
        <strain evidence="7 8">SN021</strain>
    </source>
</reference>
<proteinExistence type="inferred from homology"/>
<comment type="cofactor">
    <cofactor evidence="1">
        <name>pyridoxal 5'-phosphate</name>
        <dbReference type="ChEBI" id="CHEBI:597326"/>
    </cofactor>
</comment>
<evidence type="ECO:0000256" key="2">
    <source>
        <dbReference type="ARBA" id="ARBA00007441"/>
    </source>
</evidence>
<dbReference type="RefSeq" id="WP_184091388.1">
    <property type="nucleotide sequence ID" value="NZ_AP023367.1"/>
</dbReference>
<dbReference type="Proteomes" id="UP000515561">
    <property type="component" value="Chromosome"/>
</dbReference>
<dbReference type="SUPFAM" id="SSF53383">
    <property type="entry name" value="PLP-dependent transferases"/>
    <property type="match status" value="1"/>
</dbReference>
<keyword evidence="4 7" id="KW-0808">Transferase</keyword>
<keyword evidence="8" id="KW-1185">Reference proteome</keyword>
<dbReference type="CDD" id="cd00609">
    <property type="entry name" value="AAT_like"/>
    <property type="match status" value="1"/>
</dbReference>
<dbReference type="KEGG" id="acel:acsn021_17210"/>
<dbReference type="InterPro" id="IPR015421">
    <property type="entry name" value="PyrdxlP-dep_Trfase_major"/>
</dbReference>
<dbReference type="EMBL" id="AP023367">
    <property type="protein sequence ID" value="BCJ94152.1"/>
    <property type="molecule type" value="Genomic_DNA"/>
</dbReference>
<evidence type="ECO:0000256" key="5">
    <source>
        <dbReference type="ARBA" id="ARBA00022898"/>
    </source>
</evidence>
<dbReference type="Gene3D" id="3.40.640.10">
    <property type="entry name" value="Type I PLP-dependent aspartate aminotransferase-like (Major domain)"/>
    <property type="match status" value="1"/>
</dbReference>
<protein>
    <submittedName>
        <fullName evidence="7">Aminotransferase</fullName>
    </submittedName>
</protein>
<evidence type="ECO:0000256" key="3">
    <source>
        <dbReference type="ARBA" id="ARBA00022576"/>
    </source>
</evidence>
<name>A0A6S6R3T1_9FIRM</name>
<dbReference type="GO" id="GO:0006520">
    <property type="term" value="P:amino acid metabolic process"/>
    <property type="evidence" value="ECO:0007669"/>
    <property type="project" value="InterPro"/>
</dbReference>
<dbReference type="Pfam" id="PF00155">
    <property type="entry name" value="Aminotran_1_2"/>
    <property type="match status" value="1"/>
</dbReference>
<dbReference type="InterPro" id="IPR015424">
    <property type="entry name" value="PyrdxlP-dep_Trfase"/>
</dbReference>
<evidence type="ECO:0000256" key="4">
    <source>
        <dbReference type="ARBA" id="ARBA00022679"/>
    </source>
</evidence>
<feature type="domain" description="Aminotransferase class I/classII large" evidence="6">
    <location>
        <begin position="33"/>
        <end position="372"/>
    </location>
</feature>
<evidence type="ECO:0000256" key="1">
    <source>
        <dbReference type="ARBA" id="ARBA00001933"/>
    </source>
</evidence>
<organism evidence="7 8">
    <name type="scientific">Anaerocolumna cellulosilytica</name>
    <dbReference type="NCBI Taxonomy" id="433286"/>
    <lineage>
        <taxon>Bacteria</taxon>
        <taxon>Bacillati</taxon>
        <taxon>Bacillota</taxon>
        <taxon>Clostridia</taxon>
        <taxon>Lachnospirales</taxon>
        <taxon>Lachnospiraceae</taxon>
        <taxon>Anaerocolumna</taxon>
    </lineage>
</organism>
<dbReference type="AlphaFoldDB" id="A0A6S6R3T1"/>
<keyword evidence="3 7" id="KW-0032">Aminotransferase</keyword>
<keyword evidence="5" id="KW-0663">Pyridoxal phosphate</keyword>
<dbReference type="Gene3D" id="3.90.1150.10">
    <property type="entry name" value="Aspartate Aminotransferase, domain 1"/>
    <property type="match status" value="1"/>
</dbReference>
<dbReference type="InterPro" id="IPR015422">
    <property type="entry name" value="PyrdxlP-dep_Trfase_small"/>
</dbReference>
<dbReference type="GO" id="GO:0008483">
    <property type="term" value="F:transaminase activity"/>
    <property type="evidence" value="ECO:0007669"/>
    <property type="project" value="UniProtKB-KW"/>
</dbReference>
<gene>
    <name evidence="7" type="primary">aspC_2</name>
    <name evidence="7" type="ORF">acsn021_17210</name>
</gene>
<accession>A0A6S6R3T1</accession>
<dbReference type="InterPro" id="IPR050596">
    <property type="entry name" value="AspAT/PAT-like"/>
</dbReference>